<dbReference type="Proteomes" id="UP000886523">
    <property type="component" value="Unassembled WGS sequence"/>
</dbReference>
<accession>A0A9P6DRZ7</accession>
<name>A0A9P6DRZ7_9AGAM</name>
<dbReference type="EMBL" id="MU128998">
    <property type="protein sequence ID" value="KAF9511612.1"/>
    <property type="molecule type" value="Genomic_DNA"/>
</dbReference>
<feature type="compositionally biased region" description="Polar residues" evidence="1">
    <location>
        <begin position="201"/>
        <end position="214"/>
    </location>
</feature>
<evidence type="ECO:0000256" key="1">
    <source>
        <dbReference type="SAM" id="MobiDB-lite"/>
    </source>
</evidence>
<protein>
    <submittedName>
        <fullName evidence="2">Uncharacterized protein</fullName>
    </submittedName>
</protein>
<comment type="caution">
    <text evidence="2">The sequence shown here is derived from an EMBL/GenBank/DDBJ whole genome shotgun (WGS) entry which is preliminary data.</text>
</comment>
<keyword evidence="3" id="KW-1185">Reference proteome</keyword>
<gene>
    <name evidence="2" type="ORF">BS47DRAFT_1394994</name>
</gene>
<proteinExistence type="predicted"/>
<sequence>MQLLTYESECRNLQKNHKREFELSRQEFECIHEHATLFTKQTEKLLKHFKMSTSAMYRCFDLMDLQQQYAMDSARALKDILLHIHNNSFSLDDYYLTINELLRGILTSFIAHFDKMDTCLITFKSDMEGMFHHWNSLAPSPLHEGMWTAKLTSIIACEKEDKHKEEQQPDVTVAQNASGQAEAEGSKSHSKGKEVVGRKPSGSSNCHSTQSRCK</sequence>
<reference evidence="2" key="1">
    <citation type="journal article" date="2020" name="Nat. Commun.">
        <title>Large-scale genome sequencing of mycorrhizal fungi provides insights into the early evolution of symbiotic traits.</title>
        <authorList>
            <person name="Miyauchi S."/>
            <person name="Kiss E."/>
            <person name="Kuo A."/>
            <person name="Drula E."/>
            <person name="Kohler A."/>
            <person name="Sanchez-Garcia M."/>
            <person name="Morin E."/>
            <person name="Andreopoulos B."/>
            <person name="Barry K.W."/>
            <person name="Bonito G."/>
            <person name="Buee M."/>
            <person name="Carver A."/>
            <person name="Chen C."/>
            <person name="Cichocki N."/>
            <person name="Clum A."/>
            <person name="Culley D."/>
            <person name="Crous P.W."/>
            <person name="Fauchery L."/>
            <person name="Girlanda M."/>
            <person name="Hayes R.D."/>
            <person name="Keri Z."/>
            <person name="LaButti K."/>
            <person name="Lipzen A."/>
            <person name="Lombard V."/>
            <person name="Magnuson J."/>
            <person name="Maillard F."/>
            <person name="Murat C."/>
            <person name="Nolan M."/>
            <person name="Ohm R.A."/>
            <person name="Pangilinan J."/>
            <person name="Pereira M.F."/>
            <person name="Perotto S."/>
            <person name="Peter M."/>
            <person name="Pfister S."/>
            <person name="Riley R."/>
            <person name="Sitrit Y."/>
            <person name="Stielow J.B."/>
            <person name="Szollosi G."/>
            <person name="Zifcakova L."/>
            <person name="Stursova M."/>
            <person name="Spatafora J.W."/>
            <person name="Tedersoo L."/>
            <person name="Vaario L.M."/>
            <person name="Yamada A."/>
            <person name="Yan M."/>
            <person name="Wang P."/>
            <person name="Xu J."/>
            <person name="Bruns T."/>
            <person name="Baldrian P."/>
            <person name="Vilgalys R."/>
            <person name="Dunand C."/>
            <person name="Henrissat B."/>
            <person name="Grigoriev I.V."/>
            <person name="Hibbett D."/>
            <person name="Nagy L.G."/>
            <person name="Martin F.M."/>
        </authorList>
    </citation>
    <scope>NUCLEOTIDE SEQUENCE</scope>
    <source>
        <strain evidence="2">UP504</strain>
    </source>
</reference>
<feature type="region of interest" description="Disordered" evidence="1">
    <location>
        <begin position="161"/>
        <end position="214"/>
    </location>
</feature>
<evidence type="ECO:0000313" key="3">
    <source>
        <dbReference type="Proteomes" id="UP000886523"/>
    </source>
</evidence>
<feature type="compositionally biased region" description="Polar residues" evidence="1">
    <location>
        <begin position="169"/>
        <end position="179"/>
    </location>
</feature>
<feature type="compositionally biased region" description="Basic and acidic residues" evidence="1">
    <location>
        <begin position="184"/>
        <end position="197"/>
    </location>
</feature>
<evidence type="ECO:0000313" key="2">
    <source>
        <dbReference type="EMBL" id="KAF9511612.1"/>
    </source>
</evidence>
<dbReference type="AlphaFoldDB" id="A0A9P6DRZ7"/>
<organism evidence="2 3">
    <name type="scientific">Hydnum rufescens UP504</name>
    <dbReference type="NCBI Taxonomy" id="1448309"/>
    <lineage>
        <taxon>Eukaryota</taxon>
        <taxon>Fungi</taxon>
        <taxon>Dikarya</taxon>
        <taxon>Basidiomycota</taxon>
        <taxon>Agaricomycotina</taxon>
        <taxon>Agaricomycetes</taxon>
        <taxon>Cantharellales</taxon>
        <taxon>Hydnaceae</taxon>
        <taxon>Hydnum</taxon>
    </lineage>
</organism>